<dbReference type="AlphaFoldDB" id="A0A1B0C5Q1"/>
<dbReference type="PANTHER" id="PTHR11091:SF0">
    <property type="entry name" value="MALATE DEHYDROGENASE"/>
    <property type="match status" value="1"/>
</dbReference>
<evidence type="ECO:0000256" key="2">
    <source>
        <dbReference type="ARBA" id="ARBA00023002"/>
    </source>
</evidence>
<name>A0A1B0C5Q1_9MUSC</name>
<dbReference type="EnsemblMetazoa" id="GPPI049855-RA">
    <property type="protein sequence ID" value="GPPI049855-PA"/>
    <property type="gene ID" value="GPPI049855"/>
</dbReference>
<comment type="similarity">
    <text evidence="1">Belongs to the LDH2/MDH2 oxidoreductase family.</text>
</comment>
<dbReference type="Proteomes" id="UP000092460">
    <property type="component" value="Unassembled WGS sequence"/>
</dbReference>
<evidence type="ECO:0000313" key="4">
    <source>
        <dbReference type="Proteomes" id="UP000092460"/>
    </source>
</evidence>
<reference evidence="3" key="2">
    <citation type="submission" date="2020-05" db="UniProtKB">
        <authorList>
            <consortium name="EnsemblMetazoa"/>
        </authorList>
    </citation>
    <scope>IDENTIFICATION</scope>
    <source>
        <strain evidence="3">IAEA</strain>
    </source>
</reference>
<dbReference type="SUPFAM" id="SSF89733">
    <property type="entry name" value="L-sulfolactate dehydrogenase-like"/>
    <property type="match status" value="1"/>
</dbReference>
<organism evidence="3 4">
    <name type="scientific">Glossina palpalis gambiensis</name>
    <dbReference type="NCBI Taxonomy" id="67801"/>
    <lineage>
        <taxon>Eukaryota</taxon>
        <taxon>Metazoa</taxon>
        <taxon>Ecdysozoa</taxon>
        <taxon>Arthropoda</taxon>
        <taxon>Hexapoda</taxon>
        <taxon>Insecta</taxon>
        <taxon>Pterygota</taxon>
        <taxon>Neoptera</taxon>
        <taxon>Endopterygota</taxon>
        <taxon>Diptera</taxon>
        <taxon>Brachycera</taxon>
        <taxon>Muscomorpha</taxon>
        <taxon>Hippoboscoidea</taxon>
        <taxon>Glossinidae</taxon>
        <taxon>Glossina</taxon>
    </lineage>
</organism>
<proteinExistence type="inferred from homology"/>
<dbReference type="PANTHER" id="PTHR11091">
    <property type="entry name" value="OXIDOREDUCTASE-RELATED"/>
    <property type="match status" value="1"/>
</dbReference>
<keyword evidence="4" id="KW-1185">Reference proteome</keyword>
<reference evidence="4" key="1">
    <citation type="submission" date="2015-01" db="EMBL/GenBank/DDBJ databases">
        <authorList>
            <person name="Aksoy S."/>
            <person name="Warren W."/>
            <person name="Wilson R.K."/>
        </authorList>
    </citation>
    <scope>NUCLEOTIDE SEQUENCE [LARGE SCALE GENOMIC DNA]</scope>
    <source>
        <strain evidence="4">IAEA</strain>
    </source>
</reference>
<dbReference type="InterPro" id="IPR043144">
    <property type="entry name" value="Mal/L-sulf/L-lact_DH-like_ah"/>
</dbReference>
<dbReference type="Pfam" id="PF02615">
    <property type="entry name" value="Ldh_2"/>
    <property type="match status" value="1"/>
</dbReference>
<dbReference type="STRING" id="67801.A0A1B0C5Q1"/>
<dbReference type="GO" id="GO:0016491">
    <property type="term" value="F:oxidoreductase activity"/>
    <property type="evidence" value="ECO:0007669"/>
    <property type="project" value="UniProtKB-KW"/>
</dbReference>
<dbReference type="Gene3D" id="3.30.1370.60">
    <property type="entry name" value="Hypothetical oxidoreductase yiak, domain 2"/>
    <property type="match status" value="1"/>
</dbReference>
<dbReference type="InterPro" id="IPR003767">
    <property type="entry name" value="Malate/L-lactate_DH-like"/>
</dbReference>
<evidence type="ECO:0000256" key="1">
    <source>
        <dbReference type="ARBA" id="ARBA00006056"/>
    </source>
</evidence>
<dbReference type="InterPro" id="IPR043143">
    <property type="entry name" value="Mal/L-sulf/L-lact_DH-like_NADP"/>
</dbReference>
<protein>
    <recommendedName>
        <fullName evidence="5">Malate dehydrogenase</fullName>
    </recommendedName>
</protein>
<dbReference type="VEuPathDB" id="VectorBase:GPPI049855"/>
<dbReference type="EMBL" id="JXJN01026167">
    <property type="status" value="NOT_ANNOTATED_CDS"/>
    <property type="molecule type" value="Genomic_DNA"/>
</dbReference>
<evidence type="ECO:0000313" key="3">
    <source>
        <dbReference type="EnsemblMetazoa" id="GPPI049855-PA"/>
    </source>
</evidence>
<sequence>MTLFDRFLQKQFDFKFAVKKVKKISIKMSVLVKTTTSIIKEIKNNAKIVNICGIKYLCNYKHISSNYCLISKKTSLSKILISFQNVIQNQRRNMSMCESQKQELVSVNESRRFMIDCFKAFGVPQIHAEQQADLLVAADYRGHFSHGLNRLEYYLNDLSKKSTDGAAVPKILKETPATAWVDGCNGLGAVIGNFCMDLAIKKSKTAGVGWVCVKNSNHYGMAGWYPMKAMKEGFVGISMTNTSPLMAPTRAKEAALGTNPIAVGVPAGDDHFLLDMATTAVALGKIEIQRRKGEDIPEGWAQNVEGASTTDPEQACCLMPLGGAEWNSGYKGYGLASVVDILTGVMAGANYSTKIRKWNALGCNEQADLGQMFVAINPNCFDPDFETNMCDLNSRLRNSKPVCTECSLIYCTFPSTTTKRLPMLDLSCARLSSLYIRCHGERFLLDYPPIMSQYYIDPEMTVLVAGDKEEDNMKAVDKAGGIKYLPDQLRTCKELAQRLNVKPLSFI</sequence>
<accession>A0A1B0C5Q1</accession>
<dbReference type="Gene3D" id="1.10.1530.10">
    <property type="match status" value="1"/>
</dbReference>
<dbReference type="InterPro" id="IPR036111">
    <property type="entry name" value="Mal/L-sulfo/L-lacto_DH-like_sf"/>
</dbReference>
<keyword evidence="2" id="KW-0560">Oxidoreductase</keyword>
<evidence type="ECO:0008006" key="5">
    <source>
        <dbReference type="Google" id="ProtNLM"/>
    </source>
</evidence>